<proteinExistence type="predicted"/>
<name>A0A0J9HJ00_AJEDA</name>
<gene>
    <name evidence="1" type="ORF">BDDG_13327</name>
</gene>
<sequence>MALGSLPEFALFFCASGAESKPSIPRRGLSYHRRTALFPRGQVRICERLINWETDLVMMWDPVMC</sequence>
<dbReference type="AlphaFoldDB" id="A0A0J9HJ00"/>
<reference evidence="1" key="1">
    <citation type="submission" date="2010-03" db="EMBL/GenBank/DDBJ databases">
        <title>Annotation of Blastomyces dermatitidis strain ATCC 18188.</title>
        <authorList>
            <consortium name="The Broad Institute Genome Sequencing Platform"/>
            <consortium name="Broad Institute Genome Sequencing Center for Infectious Disease."/>
            <person name="Cuomo C."/>
            <person name="Klein B."/>
            <person name="Sullivan T."/>
            <person name="Heitman J."/>
            <person name="Young S."/>
            <person name="Zeng Q."/>
            <person name="Gargeya S."/>
            <person name="Alvarado L."/>
            <person name="Berlin A.M."/>
            <person name="Chapman S.B."/>
            <person name="Chen Z."/>
            <person name="Freedman E."/>
            <person name="Gellesch M."/>
            <person name="Goldberg J."/>
            <person name="Griggs A."/>
            <person name="Gujja S."/>
            <person name="Heilman E."/>
            <person name="Heiman D."/>
            <person name="Howarth C."/>
            <person name="Mehta T."/>
            <person name="Neiman D."/>
            <person name="Pearson M."/>
            <person name="Roberts A."/>
            <person name="Saif S."/>
            <person name="Shea T."/>
            <person name="Shenoy N."/>
            <person name="Sisk P."/>
            <person name="Stolte C."/>
            <person name="Sykes S."/>
            <person name="White J."/>
            <person name="Yandava C."/>
            <person name="Haas B."/>
            <person name="Nusbaum C."/>
            <person name="Birren B."/>
        </authorList>
    </citation>
    <scope>NUCLEOTIDE SEQUENCE</scope>
    <source>
        <strain evidence="1">ATCC 18188</strain>
    </source>
</reference>
<dbReference type="EMBL" id="GG749590">
    <property type="protein sequence ID" value="KMW69160.1"/>
    <property type="molecule type" value="Genomic_DNA"/>
</dbReference>
<dbReference type="Proteomes" id="UP000007802">
    <property type="component" value="Unassembled WGS sequence"/>
</dbReference>
<organism evidence="1">
    <name type="scientific">Ajellomyces dermatitidis (strain ATCC 18188 / CBS 674.68)</name>
    <name type="common">Blastomyces dermatitidis</name>
    <dbReference type="NCBI Taxonomy" id="653446"/>
    <lineage>
        <taxon>Eukaryota</taxon>
        <taxon>Fungi</taxon>
        <taxon>Dikarya</taxon>
        <taxon>Ascomycota</taxon>
        <taxon>Pezizomycotina</taxon>
        <taxon>Eurotiomycetes</taxon>
        <taxon>Eurotiomycetidae</taxon>
        <taxon>Onygenales</taxon>
        <taxon>Ajellomycetaceae</taxon>
        <taxon>Blastomyces</taxon>
    </lineage>
</organism>
<dbReference type="EMBL" id="GG749590">
    <property type="protein sequence ID" value="KMW69159.1"/>
    <property type="molecule type" value="Genomic_DNA"/>
</dbReference>
<protein>
    <submittedName>
        <fullName evidence="1">Uncharacterized protein</fullName>
    </submittedName>
</protein>
<evidence type="ECO:0000313" key="1">
    <source>
        <dbReference type="EMBL" id="KMW69159.1"/>
    </source>
</evidence>
<accession>A0A0J9HJ00</accession>